<comment type="caution">
    <text evidence="1">The sequence shown here is derived from an EMBL/GenBank/DDBJ whole genome shotgun (WGS) entry which is preliminary data.</text>
</comment>
<protein>
    <submittedName>
        <fullName evidence="1">36351_t:CDS:1</fullName>
    </submittedName>
</protein>
<evidence type="ECO:0000313" key="2">
    <source>
        <dbReference type="Proteomes" id="UP000789920"/>
    </source>
</evidence>
<dbReference type="Proteomes" id="UP000789920">
    <property type="component" value="Unassembled WGS sequence"/>
</dbReference>
<evidence type="ECO:0000313" key="1">
    <source>
        <dbReference type="EMBL" id="CAG8807427.1"/>
    </source>
</evidence>
<name>A0ACA9RTU8_9GLOM</name>
<reference evidence="1" key="1">
    <citation type="submission" date="2021-06" db="EMBL/GenBank/DDBJ databases">
        <authorList>
            <person name="Kallberg Y."/>
            <person name="Tangrot J."/>
            <person name="Rosling A."/>
        </authorList>
    </citation>
    <scope>NUCLEOTIDE SEQUENCE</scope>
    <source>
        <strain evidence="1">MA461A</strain>
    </source>
</reference>
<gene>
    <name evidence="1" type="ORF">RPERSI_LOCUS22389</name>
</gene>
<keyword evidence="2" id="KW-1185">Reference proteome</keyword>
<feature type="non-terminal residue" evidence="1">
    <location>
        <position position="1"/>
    </location>
</feature>
<accession>A0ACA9RTU8</accession>
<dbReference type="EMBL" id="CAJVQC010067673">
    <property type="protein sequence ID" value="CAG8807427.1"/>
    <property type="molecule type" value="Genomic_DNA"/>
</dbReference>
<organism evidence="1 2">
    <name type="scientific">Racocetra persica</name>
    <dbReference type="NCBI Taxonomy" id="160502"/>
    <lineage>
        <taxon>Eukaryota</taxon>
        <taxon>Fungi</taxon>
        <taxon>Fungi incertae sedis</taxon>
        <taxon>Mucoromycota</taxon>
        <taxon>Glomeromycotina</taxon>
        <taxon>Glomeromycetes</taxon>
        <taxon>Diversisporales</taxon>
        <taxon>Gigasporaceae</taxon>
        <taxon>Racocetra</taxon>
    </lineage>
</organism>
<sequence length="88" mass="10576">VTLLAEQVQRMTVAVKYEEPQNKQEKKLNQLYLEATQREINQFREQQSQNTKMGTFIKTQLSQLDRILQQEKEQEDLRIRTGLRQLKQ</sequence>
<proteinExistence type="predicted"/>